<dbReference type="InterPro" id="IPR011657">
    <property type="entry name" value="CNT_C_dom"/>
</dbReference>
<name>R7V105_CAPTE</name>
<keyword evidence="3" id="KW-1003">Cell membrane</keyword>
<organism evidence="10">
    <name type="scientific">Capitella teleta</name>
    <name type="common">Polychaete worm</name>
    <dbReference type="NCBI Taxonomy" id="283909"/>
    <lineage>
        <taxon>Eukaryota</taxon>
        <taxon>Metazoa</taxon>
        <taxon>Spiralia</taxon>
        <taxon>Lophotrochozoa</taxon>
        <taxon>Annelida</taxon>
        <taxon>Polychaeta</taxon>
        <taxon>Sedentaria</taxon>
        <taxon>Scolecida</taxon>
        <taxon>Capitellidae</taxon>
        <taxon>Capitella</taxon>
    </lineage>
</organism>
<reference evidence="12" key="1">
    <citation type="submission" date="2012-12" db="EMBL/GenBank/DDBJ databases">
        <authorList>
            <person name="Hellsten U."/>
            <person name="Grimwood J."/>
            <person name="Chapman J.A."/>
            <person name="Shapiro H."/>
            <person name="Aerts A."/>
            <person name="Otillar R.P."/>
            <person name="Terry A.Y."/>
            <person name="Boore J.L."/>
            <person name="Simakov O."/>
            <person name="Marletaz F."/>
            <person name="Cho S.-J."/>
            <person name="Edsinger-Gonzales E."/>
            <person name="Havlak P."/>
            <person name="Kuo D.-H."/>
            <person name="Larsson T."/>
            <person name="Lv J."/>
            <person name="Arendt D."/>
            <person name="Savage R."/>
            <person name="Osoegawa K."/>
            <person name="de Jong P."/>
            <person name="Lindberg D.R."/>
            <person name="Seaver E.C."/>
            <person name="Weisblat D.A."/>
            <person name="Putnam N.H."/>
            <person name="Grigoriev I.V."/>
            <person name="Rokhsar D.S."/>
        </authorList>
    </citation>
    <scope>NUCLEOTIDE SEQUENCE</scope>
    <source>
        <strain evidence="12">I ESC-2004</strain>
    </source>
</reference>
<proteinExistence type="inferred from homology"/>
<evidence type="ECO:0000256" key="5">
    <source>
        <dbReference type="ARBA" id="ARBA00022989"/>
    </source>
</evidence>
<dbReference type="HOGENOM" id="CLU_016813_3_1_1"/>
<evidence type="ECO:0000259" key="8">
    <source>
        <dbReference type="Pfam" id="PF01773"/>
    </source>
</evidence>
<dbReference type="OrthoDB" id="6075923at2759"/>
<feature type="domain" description="Concentrative nucleoside transporter C-terminal" evidence="9">
    <location>
        <begin position="333"/>
        <end position="545"/>
    </location>
</feature>
<dbReference type="GO" id="GO:0005415">
    <property type="term" value="F:nucleoside:sodium symporter activity"/>
    <property type="evidence" value="ECO:0007669"/>
    <property type="project" value="TreeGrafter"/>
</dbReference>
<dbReference type="Pfam" id="PF07662">
    <property type="entry name" value="Nucleos_tra2_C"/>
    <property type="match status" value="1"/>
</dbReference>
<comment type="similarity">
    <text evidence="2">Belongs to the concentrative nucleoside transporter (CNT) (TC 2.A.41) family.</text>
</comment>
<feature type="transmembrane region" description="Helical" evidence="7">
    <location>
        <begin position="229"/>
        <end position="250"/>
    </location>
</feature>
<dbReference type="EMBL" id="AMQN01000829">
    <property type="status" value="NOT_ANNOTATED_CDS"/>
    <property type="molecule type" value="Genomic_DNA"/>
</dbReference>
<dbReference type="EMBL" id="KB296161">
    <property type="protein sequence ID" value="ELU12189.1"/>
    <property type="molecule type" value="Genomic_DNA"/>
</dbReference>
<dbReference type="GO" id="GO:0005886">
    <property type="term" value="C:plasma membrane"/>
    <property type="evidence" value="ECO:0007669"/>
    <property type="project" value="UniProtKB-SubCell"/>
</dbReference>
<sequence length="602" mass="66664">MVNVSDPPSYSSEFRVYPEEILSKHPVKRLHQKAGSCVSSHPKAIGRMVLMLMFVGYTIYFVFAVRYNAESARALIVLTALFVFCVVYCFIRDHFGNTIYKYCIGPVERALRKNWSWLRWFVLPGILIAFIVYMSLSVIKEARQLQSLSGIVFFFFLEHITSKHPDKVRWRPVVWGFAMQFVMAIIVLRWKPGYEAIRWLSEQISTFIEYGYDGAAAIFGDPFLMLHPFVFMAMPLLVYVGAVMGILYYLGVTQAVAGKLAWLLQSTMGTTAIETLGVAGNIFLNGMDIMLMLRHYLTKLTKSEFHCFLVGNHATVAGFAFAIFVLFGAPPQHLLSAAVMSAPATIAITKLNYPETEESNTERQEDLELVDSEETNVIEAGANGATVAGSTVVAVVVNFIAFLGLLAFINATLSWAGGRVGFPELSFEVICSYLFWPLAFLIGIEVPYCREVAKLIGIKVFTSEILAYQELGQSLKGPLADSVSPRSAAIATYALCGFSGLSTLAIAVGVWNFLCPSKIKEMTSQMWRAIINANISCFFTACVAGQFNNRVTNAGNTHCFISGLMYDPSVMDEVSGPSNLANFLNWVLALIPGYKDLMGLIL</sequence>
<reference evidence="11" key="3">
    <citation type="submission" date="2015-06" db="UniProtKB">
        <authorList>
            <consortium name="EnsemblMetazoa"/>
        </authorList>
    </citation>
    <scope>IDENTIFICATION</scope>
</reference>
<feature type="transmembrane region" description="Helical" evidence="7">
    <location>
        <begin position="392"/>
        <end position="413"/>
    </location>
</feature>
<feature type="transmembrane region" description="Helical" evidence="7">
    <location>
        <begin position="117"/>
        <end position="139"/>
    </location>
</feature>
<dbReference type="InterPro" id="IPR008276">
    <property type="entry name" value="C_nuclsd_transpt"/>
</dbReference>
<feature type="transmembrane region" description="Helical" evidence="7">
    <location>
        <begin position="526"/>
        <end position="547"/>
    </location>
</feature>
<keyword evidence="6 7" id="KW-0472">Membrane</keyword>
<evidence type="ECO:0000256" key="2">
    <source>
        <dbReference type="ARBA" id="ARBA00009033"/>
    </source>
</evidence>
<dbReference type="AlphaFoldDB" id="R7V105"/>
<dbReference type="PANTHER" id="PTHR10590:SF4">
    <property type="entry name" value="SOLUTE CARRIER FAMILY 28 MEMBER 3"/>
    <property type="match status" value="1"/>
</dbReference>
<protein>
    <recommendedName>
        <fullName evidence="13">Sodium/nucleoside cotransporter</fullName>
    </recommendedName>
</protein>
<evidence type="ECO:0000313" key="10">
    <source>
        <dbReference type="EMBL" id="ELU12189.1"/>
    </source>
</evidence>
<feature type="transmembrane region" description="Helical" evidence="7">
    <location>
        <begin position="490"/>
        <end position="514"/>
    </location>
</feature>
<feature type="domain" description="Concentrative nucleoside transporter N-terminal" evidence="8">
    <location>
        <begin position="150"/>
        <end position="221"/>
    </location>
</feature>
<evidence type="ECO:0000256" key="7">
    <source>
        <dbReference type="SAM" id="Phobius"/>
    </source>
</evidence>
<keyword evidence="4 7" id="KW-0812">Transmembrane</keyword>
<feature type="transmembrane region" description="Helical" evidence="7">
    <location>
        <begin position="173"/>
        <end position="190"/>
    </location>
</feature>
<keyword evidence="12" id="KW-1185">Reference proteome</keyword>
<evidence type="ECO:0000256" key="6">
    <source>
        <dbReference type="ARBA" id="ARBA00023136"/>
    </source>
</evidence>
<dbReference type="Proteomes" id="UP000014760">
    <property type="component" value="Unassembled WGS sequence"/>
</dbReference>
<feature type="transmembrane region" description="Helical" evidence="7">
    <location>
        <begin position="73"/>
        <end position="91"/>
    </location>
</feature>
<dbReference type="Pfam" id="PF01773">
    <property type="entry name" value="Nucleos_tra2_N"/>
    <property type="match status" value="1"/>
</dbReference>
<dbReference type="PANTHER" id="PTHR10590">
    <property type="entry name" value="SODIUM/NUCLEOSIDE COTRANSPORTER"/>
    <property type="match status" value="1"/>
</dbReference>
<feature type="transmembrane region" description="Helical" evidence="7">
    <location>
        <begin position="305"/>
        <end position="327"/>
    </location>
</feature>
<evidence type="ECO:0000256" key="1">
    <source>
        <dbReference type="ARBA" id="ARBA00004651"/>
    </source>
</evidence>
<reference evidence="10 12" key="2">
    <citation type="journal article" date="2013" name="Nature">
        <title>Insights into bilaterian evolution from three spiralian genomes.</title>
        <authorList>
            <person name="Simakov O."/>
            <person name="Marletaz F."/>
            <person name="Cho S.J."/>
            <person name="Edsinger-Gonzales E."/>
            <person name="Havlak P."/>
            <person name="Hellsten U."/>
            <person name="Kuo D.H."/>
            <person name="Larsson T."/>
            <person name="Lv J."/>
            <person name="Arendt D."/>
            <person name="Savage R."/>
            <person name="Osoegawa K."/>
            <person name="de Jong P."/>
            <person name="Grimwood J."/>
            <person name="Chapman J.A."/>
            <person name="Shapiro H."/>
            <person name="Aerts A."/>
            <person name="Otillar R.P."/>
            <person name="Terry A.Y."/>
            <person name="Boore J.L."/>
            <person name="Grigoriev I.V."/>
            <person name="Lindberg D.R."/>
            <person name="Seaver E.C."/>
            <person name="Weisblat D.A."/>
            <person name="Putnam N.H."/>
            <person name="Rokhsar D.S."/>
        </authorList>
    </citation>
    <scope>NUCLEOTIDE SEQUENCE</scope>
    <source>
        <strain evidence="10 12">I ESC-2004</strain>
    </source>
</reference>
<dbReference type="EnsemblMetazoa" id="CapteT123339">
    <property type="protein sequence ID" value="CapteP123339"/>
    <property type="gene ID" value="CapteG123339"/>
</dbReference>
<evidence type="ECO:0000259" key="9">
    <source>
        <dbReference type="Pfam" id="PF07662"/>
    </source>
</evidence>
<accession>R7V105</accession>
<keyword evidence="5 7" id="KW-1133">Transmembrane helix</keyword>
<dbReference type="OMA" id="GFSNICA"/>
<evidence type="ECO:0000256" key="3">
    <source>
        <dbReference type="ARBA" id="ARBA00022475"/>
    </source>
</evidence>
<evidence type="ECO:0000313" key="11">
    <source>
        <dbReference type="EnsemblMetazoa" id="CapteP123339"/>
    </source>
</evidence>
<feature type="transmembrane region" description="Helical" evidence="7">
    <location>
        <begin position="49"/>
        <end position="67"/>
    </location>
</feature>
<evidence type="ECO:0008006" key="13">
    <source>
        <dbReference type="Google" id="ProtNLM"/>
    </source>
</evidence>
<gene>
    <name evidence="10" type="ORF">CAPTEDRAFT_123339</name>
</gene>
<evidence type="ECO:0000313" key="12">
    <source>
        <dbReference type="Proteomes" id="UP000014760"/>
    </source>
</evidence>
<dbReference type="InterPro" id="IPR002668">
    <property type="entry name" value="CNT_N_dom"/>
</dbReference>
<comment type="subcellular location">
    <subcellularLocation>
        <location evidence="1">Cell membrane</location>
        <topology evidence="1">Multi-pass membrane protein</topology>
    </subcellularLocation>
</comment>
<feature type="transmembrane region" description="Helical" evidence="7">
    <location>
        <begin position="262"/>
        <end position="284"/>
    </location>
</feature>
<evidence type="ECO:0000256" key="4">
    <source>
        <dbReference type="ARBA" id="ARBA00022692"/>
    </source>
</evidence>